<gene>
    <name evidence="2" type="ORF">PHYBLDRAFT_162211</name>
</gene>
<protein>
    <submittedName>
        <fullName evidence="2">Uncharacterized protein</fullName>
    </submittedName>
</protein>
<dbReference type="RefSeq" id="XP_018297170.1">
    <property type="nucleotide sequence ID" value="XM_018434585.1"/>
</dbReference>
<feature type="region of interest" description="Disordered" evidence="1">
    <location>
        <begin position="1"/>
        <end position="60"/>
    </location>
</feature>
<dbReference type="VEuPathDB" id="FungiDB:PHYBLDRAFT_162211"/>
<dbReference type="AlphaFoldDB" id="A0A163EKN1"/>
<organism evidence="2 3">
    <name type="scientific">Phycomyces blakesleeanus (strain ATCC 8743b / DSM 1359 / FGSC 10004 / NBRC 33097 / NRRL 1555)</name>
    <dbReference type="NCBI Taxonomy" id="763407"/>
    <lineage>
        <taxon>Eukaryota</taxon>
        <taxon>Fungi</taxon>
        <taxon>Fungi incertae sedis</taxon>
        <taxon>Mucoromycota</taxon>
        <taxon>Mucoromycotina</taxon>
        <taxon>Mucoromycetes</taxon>
        <taxon>Mucorales</taxon>
        <taxon>Phycomycetaceae</taxon>
        <taxon>Phycomyces</taxon>
    </lineage>
</organism>
<feature type="compositionally biased region" description="Acidic residues" evidence="1">
    <location>
        <begin position="17"/>
        <end position="36"/>
    </location>
</feature>
<evidence type="ECO:0000313" key="3">
    <source>
        <dbReference type="Proteomes" id="UP000077315"/>
    </source>
</evidence>
<reference evidence="3" key="1">
    <citation type="submission" date="2015-06" db="EMBL/GenBank/DDBJ databases">
        <title>Expansion of signal transduction pathways in fungi by whole-genome duplication.</title>
        <authorList>
            <consortium name="DOE Joint Genome Institute"/>
            <person name="Corrochano L.M."/>
            <person name="Kuo A."/>
            <person name="Marcet-Houben M."/>
            <person name="Polaino S."/>
            <person name="Salamov A."/>
            <person name="Villalobos J.M."/>
            <person name="Alvarez M.I."/>
            <person name="Avalos J."/>
            <person name="Benito E.P."/>
            <person name="Benoit I."/>
            <person name="Burger G."/>
            <person name="Camino L.P."/>
            <person name="Canovas D."/>
            <person name="Cerda-Olmedo E."/>
            <person name="Cheng J.-F."/>
            <person name="Dominguez A."/>
            <person name="Elias M."/>
            <person name="Eslava A.P."/>
            <person name="Glaser F."/>
            <person name="Grimwood J."/>
            <person name="Gutierrez G."/>
            <person name="Heitman J."/>
            <person name="Henrissat B."/>
            <person name="Iturriaga E.A."/>
            <person name="Lang B.F."/>
            <person name="Lavin J.L."/>
            <person name="Lee S."/>
            <person name="Li W."/>
            <person name="Lindquist E."/>
            <person name="Lopez-Garcia S."/>
            <person name="Luque E.M."/>
            <person name="Marcos A.T."/>
            <person name="Martin J."/>
            <person name="McCluskey K."/>
            <person name="Medina H.R."/>
            <person name="Miralles-Duran A."/>
            <person name="Miyazaki A."/>
            <person name="Munoz-Torres E."/>
            <person name="Oguiza J.A."/>
            <person name="Ohm R."/>
            <person name="Olmedo M."/>
            <person name="Orejas M."/>
            <person name="Ortiz-Castellanos L."/>
            <person name="Pisabarro A.G."/>
            <person name="Rodriguez-Romero J."/>
            <person name="Ruiz-Herrera J."/>
            <person name="Ruiz-Vazquez R."/>
            <person name="Sanz C."/>
            <person name="Schackwitz W."/>
            <person name="Schmutz J."/>
            <person name="Shahriari M."/>
            <person name="Shelest E."/>
            <person name="Silva-Franco F."/>
            <person name="Soanes D."/>
            <person name="Syed K."/>
            <person name="Tagua V.G."/>
            <person name="Talbot N.J."/>
            <person name="Thon M."/>
            <person name="De vries R.P."/>
            <person name="Wiebenga A."/>
            <person name="Yadav J.S."/>
            <person name="Braun E.L."/>
            <person name="Baker S."/>
            <person name="Garre V."/>
            <person name="Horwitz B."/>
            <person name="Torres-Martinez S."/>
            <person name="Idnurm A."/>
            <person name="Herrera-Estrella A."/>
            <person name="Gabaldon T."/>
            <person name="Grigoriev I.V."/>
        </authorList>
    </citation>
    <scope>NUCLEOTIDE SEQUENCE [LARGE SCALE GENOMIC DNA]</scope>
    <source>
        <strain evidence="3">NRRL 1555(-)</strain>
    </source>
</reference>
<keyword evidence="3" id="KW-1185">Reference proteome</keyword>
<proteinExistence type="predicted"/>
<sequence length="115" mass="13313">MTDQSRQRWSMQREASPEVEDDDPMMEDDDEDENNEFESTAPFNYVPNSSANETDHKGYYADFGNQGPNIYQDSSLAWNDLSTKLDPLNFTMSKGLNKDFFHDFGDDFDDEEDLS</sequence>
<dbReference type="GeneID" id="28995491"/>
<evidence type="ECO:0000256" key="1">
    <source>
        <dbReference type="SAM" id="MobiDB-lite"/>
    </source>
</evidence>
<dbReference type="EMBL" id="KV440972">
    <property type="protein sequence ID" value="OAD79130.1"/>
    <property type="molecule type" value="Genomic_DNA"/>
</dbReference>
<evidence type="ECO:0000313" key="2">
    <source>
        <dbReference type="EMBL" id="OAD79130.1"/>
    </source>
</evidence>
<dbReference type="InParanoid" id="A0A163EKN1"/>
<name>A0A163EKN1_PHYB8</name>
<dbReference type="Proteomes" id="UP000077315">
    <property type="component" value="Unassembled WGS sequence"/>
</dbReference>
<accession>A0A163EKN1</accession>
<feature type="compositionally biased region" description="Polar residues" evidence="1">
    <location>
        <begin position="1"/>
        <end position="10"/>
    </location>
</feature>